<gene>
    <name evidence="3" type="ordered locus">EUBELI_00372</name>
</gene>
<dbReference type="HOGENOM" id="CLU_137857_0_0_9"/>
<evidence type="ECO:0000313" key="3">
    <source>
        <dbReference type="EMBL" id="ACR71408.1"/>
    </source>
</evidence>
<keyword evidence="2" id="KW-0472">Membrane</keyword>
<evidence type="ECO:0000256" key="1">
    <source>
        <dbReference type="SAM" id="MobiDB-lite"/>
    </source>
</evidence>
<dbReference type="AlphaFoldDB" id="C4Z303"/>
<dbReference type="EMBL" id="CP001104">
    <property type="protein sequence ID" value="ACR71408.1"/>
    <property type="molecule type" value="Genomic_DNA"/>
</dbReference>
<feature type="transmembrane region" description="Helical" evidence="2">
    <location>
        <begin position="108"/>
        <end position="127"/>
    </location>
</feature>
<feature type="transmembrane region" description="Helical" evidence="2">
    <location>
        <begin position="15"/>
        <end position="32"/>
    </location>
</feature>
<evidence type="ECO:0000313" key="4">
    <source>
        <dbReference type="Proteomes" id="UP000001476"/>
    </source>
</evidence>
<keyword evidence="2" id="KW-0812">Transmembrane</keyword>
<dbReference type="KEGG" id="eel:EUBELI_00372"/>
<keyword evidence="2" id="KW-1133">Transmembrane helix</keyword>
<keyword evidence="4" id="KW-1185">Reference proteome</keyword>
<feature type="region of interest" description="Disordered" evidence="1">
    <location>
        <begin position="132"/>
        <end position="163"/>
    </location>
</feature>
<feature type="transmembrane region" description="Helical" evidence="2">
    <location>
        <begin position="52"/>
        <end position="70"/>
    </location>
</feature>
<protein>
    <submittedName>
        <fullName evidence="3">Uncharacterized protein</fullName>
    </submittedName>
</protein>
<feature type="compositionally biased region" description="Basic and acidic residues" evidence="1">
    <location>
        <begin position="132"/>
        <end position="141"/>
    </location>
</feature>
<name>C4Z303_LACE2</name>
<evidence type="ECO:0000256" key="2">
    <source>
        <dbReference type="SAM" id="Phobius"/>
    </source>
</evidence>
<proteinExistence type="predicted"/>
<dbReference type="eggNOG" id="ENOG503320F">
    <property type="taxonomic scope" value="Bacteria"/>
</dbReference>
<feature type="transmembrane region" description="Helical" evidence="2">
    <location>
        <begin position="82"/>
        <end position="102"/>
    </location>
</feature>
<dbReference type="STRING" id="515620.EUBELI_00372"/>
<dbReference type="Proteomes" id="UP000001476">
    <property type="component" value="Chromosome"/>
</dbReference>
<sequence>MNRGIWDMKEAKNELLQFVGGVIMLVVGLYILSQKVMVSSSYGFFSLWGGRFSSGLIMVPLIIGVVWMFASGGSFVSKVFTVLSVILIIAAIVASTRIWLVTITMYEWVLILVLIFGGTGLVAKVLFANNKSEKSKKDKSEQTGGSYTSSVDDELDKMKKNMK</sequence>
<organism evidence="3 4">
    <name type="scientific">Lachnospira eligens (strain ATCC 27750 / DSM 3376 / VPI C15-48 / C15-B4)</name>
    <name type="common">Eubacterium eligens</name>
    <dbReference type="NCBI Taxonomy" id="515620"/>
    <lineage>
        <taxon>Bacteria</taxon>
        <taxon>Bacillati</taxon>
        <taxon>Bacillota</taxon>
        <taxon>Clostridia</taxon>
        <taxon>Lachnospirales</taxon>
        <taxon>Lachnospiraceae</taxon>
        <taxon>Lachnospira</taxon>
    </lineage>
</organism>
<reference evidence="3 4" key="1">
    <citation type="journal article" date="2009" name="Proc. Natl. Acad. Sci. U.S.A.">
        <title>Characterizing a model human gut microbiota composed of members of its two dominant bacterial phyla.</title>
        <authorList>
            <person name="Mahowald M.A."/>
            <person name="Rey F.E."/>
            <person name="Seedorf H."/>
            <person name="Turnbaugh P.J."/>
            <person name="Fulton R.S."/>
            <person name="Wollam A."/>
            <person name="Shah N."/>
            <person name="Wang C."/>
            <person name="Magrini V."/>
            <person name="Wilson R.K."/>
            <person name="Cantarel B.L."/>
            <person name="Coutinho P.M."/>
            <person name="Henrissat B."/>
            <person name="Crock L.W."/>
            <person name="Russell A."/>
            <person name="Verberkmoes N.C."/>
            <person name="Hettich R.L."/>
            <person name="Gordon J.I."/>
        </authorList>
    </citation>
    <scope>NUCLEOTIDE SEQUENCE [LARGE SCALE GENOMIC DNA]</scope>
    <source>
        <strain evidence="4">ATCC 27750 / DSM 3376 / VPI C15-48 / C15-B4</strain>
    </source>
</reference>
<accession>C4Z303</accession>